<dbReference type="EMBL" id="JAGGKT010000008">
    <property type="protein sequence ID" value="MBP1932874.1"/>
    <property type="molecule type" value="Genomic_DNA"/>
</dbReference>
<accession>A0ABS4GRL4</accession>
<reference evidence="1 2" key="1">
    <citation type="submission" date="2021-03" db="EMBL/GenBank/DDBJ databases">
        <title>Genomic Encyclopedia of Type Strains, Phase IV (KMG-IV): sequencing the most valuable type-strain genomes for metagenomic binning, comparative biology and taxonomic classification.</title>
        <authorList>
            <person name="Goeker M."/>
        </authorList>
    </citation>
    <scope>NUCLEOTIDE SEQUENCE [LARGE SCALE GENOMIC DNA]</scope>
    <source>
        <strain evidence="1 2">DSM 24738</strain>
    </source>
</reference>
<dbReference type="Proteomes" id="UP001519343">
    <property type="component" value="Unassembled WGS sequence"/>
</dbReference>
<organism evidence="1 2">
    <name type="scientific">Ammoniphilus resinae</name>
    <dbReference type="NCBI Taxonomy" id="861532"/>
    <lineage>
        <taxon>Bacteria</taxon>
        <taxon>Bacillati</taxon>
        <taxon>Bacillota</taxon>
        <taxon>Bacilli</taxon>
        <taxon>Bacillales</taxon>
        <taxon>Paenibacillaceae</taxon>
        <taxon>Aneurinibacillus group</taxon>
        <taxon>Ammoniphilus</taxon>
    </lineage>
</organism>
<protein>
    <submittedName>
        <fullName evidence="1">Uncharacterized protein</fullName>
    </submittedName>
</protein>
<evidence type="ECO:0000313" key="2">
    <source>
        <dbReference type="Proteomes" id="UP001519343"/>
    </source>
</evidence>
<comment type="caution">
    <text evidence="1">The sequence shown here is derived from an EMBL/GenBank/DDBJ whole genome shotgun (WGS) entry which is preliminary data.</text>
</comment>
<dbReference type="RefSeq" id="WP_209810905.1">
    <property type="nucleotide sequence ID" value="NZ_JAGGKT010000008.1"/>
</dbReference>
<gene>
    <name evidence="1" type="ORF">J2Z37_002885</name>
</gene>
<proteinExistence type="predicted"/>
<sequence>MNDNKRLKELVEKGKYTTLSNKELLEMIQLIGPEKAMEAMQKEKS</sequence>
<keyword evidence="2" id="KW-1185">Reference proteome</keyword>
<evidence type="ECO:0000313" key="1">
    <source>
        <dbReference type="EMBL" id="MBP1932874.1"/>
    </source>
</evidence>
<name>A0ABS4GRL4_9BACL</name>